<keyword evidence="2" id="KW-1185">Reference proteome</keyword>
<evidence type="ECO:0000313" key="2">
    <source>
        <dbReference type="Proteomes" id="UP000789831"/>
    </source>
</evidence>
<evidence type="ECO:0000313" key="1">
    <source>
        <dbReference type="EMBL" id="CAG8506328.1"/>
    </source>
</evidence>
<dbReference type="AlphaFoldDB" id="A0A9N8ZTP2"/>
<reference evidence="1" key="1">
    <citation type="submission" date="2021-06" db="EMBL/GenBank/DDBJ databases">
        <authorList>
            <person name="Kallberg Y."/>
            <person name="Tangrot J."/>
            <person name="Rosling A."/>
        </authorList>
    </citation>
    <scope>NUCLEOTIDE SEQUENCE</scope>
    <source>
        <strain evidence="1">MT106</strain>
    </source>
</reference>
<organism evidence="1 2">
    <name type="scientific">Ambispora gerdemannii</name>
    <dbReference type="NCBI Taxonomy" id="144530"/>
    <lineage>
        <taxon>Eukaryota</taxon>
        <taxon>Fungi</taxon>
        <taxon>Fungi incertae sedis</taxon>
        <taxon>Mucoromycota</taxon>
        <taxon>Glomeromycotina</taxon>
        <taxon>Glomeromycetes</taxon>
        <taxon>Archaeosporales</taxon>
        <taxon>Ambisporaceae</taxon>
        <taxon>Ambispora</taxon>
    </lineage>
</organism>
<protein>
    <submittedName>
        <fullName evidence="1">5024_t:CDS:1</fullName>
    </submittedName>
</protein>
<name>A0A9N8ZTP2_9GLOM</name>
<sequence length="202" mass="23057">MLNNKSHTKIEIKQQIGEIEPPSKRTRTEKDVPLWQSSPKKQKLIGSKSILIGLDNFTEILNRGLTILDKSLLIADFLECNALVSSIVRNGSSKQQSSSLRISLPFLSIPPMWTTAVNYLKTPRLWRRDRTNSIITLQVSGHLFLKSYNGCDIWSKMQIKLFGMLTALYSYVYDKLNPYETTRSEDKKCKRMDDALVTSPST</sequence>
<gene>
    <name evidence="1" type="ORF">AGERDE_LOCUS4510</name>
</gene>
<dbReference type="EMBL" id="CAJVPL010000526">
    <property type="protein sequence ID" value="CAG8506328.1"/>
    <property type="molecule type" value="Genomic_DNA"/>
</dbReference>
<proteinExistence type="predicted"/>
<comment type="caution">
    <text evidence="1">The sequence shown here is derived from an EMBL/GenBank/DDBJ whole genome shotgun (WGS) entry which is preliminary data.</text>
</comment>
<accession>A0A9N8ZTP2</accession>
<dbReference type="Proteomes" id="UP000789831">
    <property type="component" value="Unassembled WGS sequence"/>
</dbReference>
<dbReference type="OrthoDB" id="2411872at2759"/>